<name>A0ABQ6HD77_9GAMM</name>
<evidence type="ECO:0000256" key="1">
    <source>
        <dbReference type="SAM" id="SignalP"/>
    </source>
</evidence>
<dbReference type="PANTHER" id="PTHR36920">
    <property type="match status" value="1"/>
</dbReference>
<keyword evidence="1" id="KW-0732">Signal</keyword>
<dbReference type="RefSeq" id="WP_284298659.1">
    <property type="nucleotide sequence ID" value="NZ_BSSV01000005.1"/>
</dbReference>
<evidence type="ECO:0000313" key="2">
    <source>
        <dbReference type="EMBL" id="GLX86021.1"/>
    </source>
</evidence>
<organism evidence="2 3">
    <name type="scientific">Thalassotalea loyana</name>
    <dbReference type="NCBI Taxonomy" id="280483"/>
    <lineage>
        <taxon>Bacteria</taxon>
        <taxon>Pseudomonadati</taxon>
        <taxon>Pseudomonadota</taxon>
        <taxon>Gammaproteobacteria</taxon>
        <taxon>Alteromonadales</taxon>
        <taxon>Colwelliaceae</taxon>
        <taxon>Thalassotalea</taxon>
    </lineage>
</organism>
<gene>
    <name evidence="2" type="primary">ompW</name>
    <name evidence="2" type="ORF">tloyanaT_22740</name>
</gene>
<dbReference type="Proteomes" id="UP001157134">
    <property type="component" value="Unassembled WGS sequence"/>
</dbReference>
<dbReference type="Pfam" id="PF03922">
    <property type="entry name" value="OmpW"/>
    <property type="match status" value="1"/>
</dbReference>
<dbReference type="EMBL" id="BSSV01000005">
    <property type="protein sequence ID" value="GLX86021.1"/>
    <property type="molecule type" value="Genomic_DNA"/>
</dbReference>
<dbReference type="Gene3D" id="2.40.160.20">
    <property type="match status" value="1"/>
</dbReference>
<dbReference type="PANTHER" id="PTHR36920:SF1">
    <property type="entry name" value="OUTER MEMBRANE PROTEIN W"/>
    <property type="match status" value="1"/>
</dbReference>
<sequence length="231" mass="24874">MKKNLLAVAVLSSLSVSAFAGGYQAGDIVVRGGLVNVQPDSAEHVIYAGGAPVDIGLGNLKASVEDDTQVSLNLVYFIDSNWAVELLAATPFSHDITVNLGDGTKTNLGETKHLPPTLSALYYFDTNSNFKPYVGAGINYTFFFEDDFNPAMEGSDSPLNLSDLNLENSWGLSAQIGADYYFDENWSINASVRYIDIDTTAHFKALGGAADGYVDVNIDPIVYSLQVGYKF</sequence>
<protein>
    <submittedName>
        <fullName evidence="2">Outer membrane protein W</fullName>
    </submittedName>
</protein>
<dbReference type="SUPFAM" id="SSF56925">
    <property type="entry name" value="OMPA-like"/>
    <property type="match status" value="1"/>
</dbReference>
<evidence type="ECO:0000313" key="3">
    <source>
        <dbReference type="Proteomes" id="UP001157134"/>
    </source>
</evidence>
<reference evidence="2 3" key="1">
    <citation type="submission" date="2023-03" db="EMBL/GenBank/DDBJ databases">
        <title>Thalassotalea loyana LMG 22536T draft genome sequence.</title>
        <authorList>
            <person name="Sawabe T."/>
        </authorList>
    </citation>
    <scope>NUCLEOTIDE SEQUENCE [LARGE SCALE GENOMIC DNA]</scope>
    <source>
        <strain evidence="2 3">LMG 22536</strain>
    </source>
</reference>
<proteinExistence type="predicted"/>
<dbReference type="InterPro" id="IPR011250">
    <property type="entry name" value="OMP/PagP_B-barrel"/>
</dbReference>
<feature type="chain" id="PRO_5045284453" evidence="1">
    <location>
        <begin position="21"/>
        <end position="231"/>
    </location>
</feature>
<dbReference type="InterPro" id="IPR005618">
    <property type="entry name" value="OMPW"/>
</dbReference>
<feature type="signal peptide" evidence="1">
    <location>
        <begin position="1"/>
        <end position="20"/>
    </location>
</feature>
<keyword evidence="3" id="KW-1185">Reference proteome</keyword>
<comment type="caution">
    <text evidence="2">The sequence shown here is derived from an EMBL/GenBank/DDBJ whole genome shotgun (WGS) entry which is preliminary data.</text>
</comment>
<accession>A0ABQ6HD77</accession>